<keyword evidence="6 7" id="KW-0472">Membrane</keyword>
<keyword evidence="2" id="KW-0813">Transport</keyword>
<evidence type="ECO:0000256" key="3">
    <source>
        <dbReference type="ARBA" id="ARBA00022475"/>
    </source>
</evidence>
<feature type="transmembrane region" description="Helical" evidence="7">
    <location>
        <begin position="230"/>
        <end position="252"/>
    </location>
</feature>
<feature type="transmembrane region" description="Helical" evidence="7">
    <location>
        <begin position="58"/>
        <end position="74"/>
    </location>
</feature>
<evidence type="ECO:0000256" key="6">
    <source>
        <dbReference type="ARBA" id="ARBA00023136"/>
    </source>
</evidence>
<feature type="transmembrane region" description="Helical" evidence="7">
    <location>
        <begin position="382"/>
        <end position="404"/>
    </location>
</feature>
<feature type="transmembrane region" description="Helical" evidence="7">
    <location>
        <begin position="154"/>
        <end position="175"/>
    </location>
</feature>
<accession>A0A927MY08</accession>
<dbReference type="Gene3D" id="1.20.1250.20">
    <property type="entry name" value="MFS general substrate transporter like domains"/>
    <property type="match status" value="1"/>
</dbReference>
<dbReference type="InterPro" id="IPR005829">
    <property type="entry name" value="Sugar_transporter_CS"/>
</dbReference>
<reference evidence="9" key="1">
    <citation type="submission" date="2020-10" db="EMBL/GenBank/DDBJ databases">
        <title>Sequencing the genomes of 1000 actinobacteria strains.</title>
        <authorList>
            <person name="Klenk H.-P."/>
        </authorList>
    </citation>
    <scope>NUCLEOTIDE SEQUENCE</scope>
    <source>
        <strain evidence="9">DSM 45354</strain>
    </source>
</reference>
<name>A0A927MY08_9ACTN</name>
<feature type="transmembrane region" description="Helical" evidence="7">
    <location>
        <begin position="298"/>
        <end position="318"/>
    </location>
</feature>
<dbReference type="AlphaFoldDB" id="A0A927MY08"/>
<dbReference type="GO" id="GO:0022857">
    <property type="term" value="F:transmembrane transporter activity"/>
    <property type="evidence" value="ECO:0007669"/>
    <property type="project" value="InterPro"/>
</dbReference>
<sequence>MSITRQAPVRRAQASATGRPWLPVVAAMFCCGWGGNQFTPLLLMYRQQAGYSEVTVDAFLAAYVLGLVPGLLVAGPASDRYGRKPLLTAGTALSLAASAVLAGGVAGAPAIYAGRLLAGAAAGVAMAVGTSWAKELSQPPYDPAADTGSGARRASLALTLGFGLGAGVAGVLAQWGPWPMVTPYVVHVLIVVPALLAVVRAPETRPRTPEAAARSLWADLRIPAAGRRRFVRVVVPMAPWIFGSAGVAYAVTPELVRDRLGHLSLGYATGLTVLMLGTGAVVQPLVRRLESRSPARTGVGGMVLMACGMGLCAVNAVLRSPPLGAVGAVVLGGAYGVVVISGLLEIQRIARPDDLAGLTGVYYALAYTGFLLPAVLASVSAVLSYPVMLAILTGLAVTSLALVARGSRLPASAD</sequence>
<proteinExistence type="predicted"/>
<protein>
    <submittedName>
        <fullName evidence="9">MFS family permease</fullName>
    </submittedName>
</protein>
<feature type="transmembrane region" description="Helical" evidence="7">
    <location>
        <begin position="181"/>
        <end position="199"/>
    </location>
</feature>
<dbReference type="SUPFAM" id="SSF103473">
    <property type="entry name" value="MFS general substrate transporter"/>
    <property type="match status" value="1"/>
</dbReference>
<dbReference type="InterPro" id="IPR011701">
    <property type="entry name" value="MFS"/>
</dbReference>
<dbReference type="InterPro" id="IPR020846">
    <property type="entry name" value="MFS_dom"/>
</dbReference>
<feature type="transmembrane region" description="Helical" evidence="7">
    <location>
        <begin position="112"/>
        <end position="133"/>
    </location>
</feature>
<feature type="transmembrane region" description="Helical" evidence="7">
    <location>
        <begin position="264"/>
        <end position="286"/>
    </location>
</feature>
<evidence type="ECO:0000256" key="5">
    <source>
        <dbReference type="ARBA" id="ARBA00022989"/>
    </source>
</evidence>
<keyword evidence="5 7" id="KW-1133">Transmembrane helix</keyword>
<dbReference type="PROSITE" id="PS00216">
    <property type="entry name" value="SUGAR_TRANSPORT_1"/>
    <property type="match status" value="1"/>
</dbReference>
<feature type="transmembrane region" description="Helical" evidence="7">
    <location>
        <begin position="21"/>
        <end position="38"/>
    </location>
</feature>
<evidence type="ECO:0000256" key="2">
    <source>
        <dbReference type="ARBA" id="ARBA00022448"/>
    </source>
</evidence>
<keyword evidence="4 7" id="KW-0812">Transmembrane</keyword>
<feature type="transmembrane region" description="Helical" evidence="7">
    <location>
        <begin position="324"/>
        <end position="344"/>
    </location>
</feature>
<dbReference type="PANTHER" id="PTHR23517:SF13">
    <property type="entry name" value="MAJOR FACILITATOR SUPERFAMILY MFS_1"/>
    <property type="match status" value="1"/>
</dbReference>
<evidence type="ECO:0000259" key="8">
    <source>
        <dbReference type="PROSITE" id="PS50850"/>
    </source>
</evidence>
<organism evidence="9 10">
    <name type="scientific">Actinopolymorpha pittospori</name>
    <dbReference type="NCBI Taxonomy" id="648752"/>
    <lineage>
        <taxon>Bacteria</taxon>
        <taxon>Bacillati</taxon>
        <taxon>Actinomycetota</taxon>
        <taxon>Actinomycetes</taxon>
        <taxon>Propionibacteriales</taxon>
        <taxon>Actinopolymorphaceae</taxon>
        <taxon>Actinopolymorpha</taxon>
    </lineage>
</organism>
<dbReference type="RefSeq" id="WP_202896260.1">
    <property type="nucleotide sequence ID" value="NZ_BAABJL010000199.1"/>
</dbReference>
<evidence type="ECO:0000256" key="7">
    <source>
        <dbReference type="SAM" id="Phobius"/>
    </source>
</evidence>
<evidence type="ECO:0000256" key="1">
    <source>
        <dbReference type="ARBA" id="ARBA00004651"/>
    </source>
</evidence>
<dbReference type="InterPro" id="IPR036259">
    <property type="entry name" value="MFS_trans_sf"/>
</dbReference>
<feature type="transmembrane region" description="Helical" evidence="7">
    <location>
        <begin position="356"/>
        <end position="376"/>
    </location>
</feature>
<evidence type="ECO:0000313" key="10">
    <source>
        <dbReference type="Proteomes" id="UP000638648"/>
    </source>
</evidence>
<dbReference type="PROSITE" id="PS50850">
    <property type="entry name" value="MFS"/>
    <property type="match status" value="1"/>
</dbReference>
<feature type="domain" description="Major facilitator superfamily (MFS) profile" evidence="8">
    <location>
        <begin position="1"/>
        <end position="414"/>
    </location>
</feature>
<gene>
    <name evidence="9" type="ORF">HEB94_002245</name>
</gene>
<keyword evidence="3" id="KW-1003">Cell membrane</keyword>
<dbReference type="Pfam" id="PF07690">
    <property type="entry name" value="MFS_1"/>
    <property type="match status" value="1"/>
</dbReference>
<dbReference type="PANTHER" id="PTHR23517">
    <property type="entry name" value="RESISTANCE PROTEIN MDTM, PUTATIVE-RELATED-RELATED"/>
    <property type="match status" value="1"/>
</dbReference>
<dbReference type="Proteomes" id="UP000638648">
    <property type="component" value="Unassembled WGS sequence"/>
</dbReference>
<comment type="caution">
    <text evidence="9">The sequence shown here is derived from an EMBL/GenBank/DDBJ whole genome shotgun (WGS) entry which is preliminary data.</text>
</comment>
<keyword evidence="10" id="KW-1185">Reference proteome</keyword>
<dbReference type="GO" id="GO:0005886">
    <property type="term" value="C:plasma membrane"/>
    <property type="evidence" value="ECO:0007669"/>
    <property type="project" value="UniProtKB-SubCell"/>
</dbReference>
<feature type="transmembrane region" description="Helical" evidence="7">
    <location>
        <begin position="86"/>
        <end position="106"/>
    </location>
</feature>
<evidence type="ECO:0000313" key="9">
    <source>
        <dbReference type="EMBL" id="MBE1605397.1"/>
    </source>
</evidence>
<comment type="subcellular location">
    <subcellularLocation>
        <location evidence="1">Cell membrane</location>
        <topology evidence="1">Multi-pass membrane protein</topology>
    </subcellularLocation>
</comment>
<dbReference type="EMBL" id="JADBEM010000001">
    <property type="protein sequence ID" value="MBE1605397.1"/>
    <property type="molecule type" value="Genomic_DNA"/>
</dbReference>
<evidence type="ECO:0000256" key="4">
    <source>
        <dbReference type="ARBA" id="ARBA00022692"/>
    </source>
</evidence>
<dbReference type="InterPro" id="IPR050171">
    <property type="entry name" value="MFS_Transporters"/>
</dbReference>